<accession>A0A2W1JGE1</accession>
<dbReference type="Gene3D" id="3.30.300.30">
    <property type="match status" value="2"/>
</dbReference>
<dbReference type="InterPro" id="IPR045851">
    <property type="entry name" value="AMP-bd_C_sf"/>
</dbReference>
<keyword evidence="9" id="KW-1185">Reference proteome</keyword>
<evidence type="ECO:0000259" key="7">
    <source>
        <dbReference type="PROSITE" id="PS50075"/>
    </source>
</evidence>
<dbReference type="SUPFAM" id="SSF52777">
    <property type="entry name" value="CoA-dependent acyltransferases"/>
    <property type="match status" value="7"/>
</dbReference>
<dbReference type="Pfam" id="PF00550">
    <property type="entry name" value="PP-binding"/>
    <property type="match status" value="2"/>
</dbReference>
<dbReference type="Proteomes" id="UP000248857">
    <property type="component" value="Unassembled WGS sequence"/>
</dbReference>
<comment type="cofactor">
    <cofactor evidence="1">
        <name>pantetheine 4'-phosphate</name>
        <dbReference type="ChEBI" id="CHEBI:47942"/>
    </cofactor>
</comment>
<name>A0A2W1JGE1_9CYAN</name>
<evidence type="ECO:0000256" key="4">
    <source>
        <dbReference type="ARBA" id="ARBA00022553"/>
    </source>
</evidence>
<dbReference type="Gene3D" id="3.60.130.10">
    <property type="entry name" value="Clavaminate synthase-like"/>
    <property type="match status" value="1"/>
</dbReference>
<dbReference type="CDD" id="cd17652">
    <property type="entry name" value="A_NRPS_CmdD_like"/>
    <property type="match status" value="1"/>
</dbReference>
<keyword evidence="4" id="KW-0597">Phosphoprotein</keyword>
<dbReference type="FunFam" id="1.10.1200.10:FF:000005">
    <property type="entry name" value="Nonribosomal peptide synthetase 1"/>
    <property type="match status" value="2"/>
</dbReference>
<reference evidence="8 9" key="1">
    <citation type="journal article" date="2018" name="Sci. Rep.">
        <title>A novel species of the marine cyanobacterium Acaryochloris with a unique pigment content and lifestyle.</title>
        <authorList>
            <person name="Partensky F."/>
            <person name="Six C."/>
            <person name="Ratin M."/>
            <person name="Garczarek L."/>
            <person name="Vaulot D."/>
            <person name="Probert I."/>
            <person name="Calteau A."/>
            <person name="Gourvil P."/>
            <person name="Marie D."/>
            <person name="Grebert T."/>
            <person name="Bouchier C."/>
            <person name="Le Panse S."/>
            <person name="Gachenot M."/>
            <person name="Rodriguez F."/>
            <person name="Garrido J.L."/>
        </authorList>
    </citation>
    <scope>NUCLEOTIDE SEQUENCE [LARGE SCALE GENOMIC DNA]</scope>
    <source>
        <strain evidence="8 9">RCC1774</strain>
    </source>
</reference>
<keyword evidence="3" id="KW-0596">Phosphopantetheine</keyword>
<dbReference type="RefSeq" id="WP_110986921.1">
    <property type="nucleotide sequence ID" value="NZ_CAWNWM010000009.1"/>
</dbReference>
<dbReference type="Gene3D" id="3.30.559.10">
    <property type="entry name" value="Chloramphenicol acetyltransferase-like domain"/>
    <property type="match status" value="4"/>
</dbReference>
<dbReference type="NCBIfam" id="TIGR01733">
    <property type="entry name" value="AA-adenyl-dom"/>
    <property type="match status" value="2"/>
</dbReference>
<organism evidence="8 9">
    <name type="scientific">Acaryochloris thomasi RCC1774</name>
    <dbReference type="NCBI Taxonomy" id="1764569"/>
    <lineage>
        <taxon>Bacteria</taxon>
        <taxon>Bacillati</taxon>
        <taxon>Cyanobacteriota</taxon>
        <taxon>Cyanophyceae</taxon>
        <taxon>Acaryochloridales</taxon>
        <taxon>Acaryochloridaceae</taxon>
        <taxon>Acaryochloris</taxon>
        <taxon>Acaryochloris thomasi</taxon>
    </lineage>
</organism>
<keyword evidence="5" id="KW-0560">Oxidoreductase</keyword>
<dbReference type="InterPro" id="IPR036736">
    <property type="entry name" value="ACP-like_sf"/>
</dbReference>
<dbReference type="InterPro" id="IPR042098">
    <property type="entry name" value="TauD-like_sf"/>
</dbReference>
<evidence type="ECO:0000256" key="6">
    <source>
        <dbReference type="SAM" id="MobiDB-lite"/>
    </source>
</evidence>
<dbReference type="PANTHER" id="PTHR45527:SF1">
    <property type="entry name" value="FATTY ACID SYNTHASE"/>
    <property type="match status" value="1"/>
</dbReference>
<protein>
    <submittedName>
        <fullName evidence="8">Tyrocidine synthase 3</fullName>
    </submittedName>
</protein>
<dbReference type="GO" id="GO:0008610">
    <property type="term" value="P:lipid biosynthetic process"/>
    <property type="evidence" value="ECO:0007669"/>
    <property type="project" value="UniProtKB-ARBA"/>
</dbReference>
<evidence type="ECO:0000256" key="3">
    <source>
        <dbReference type="ARBA" id="ARBA00022450"/>
    </source>
</evidence>
<dbReference type="Pfam" id="PF00501">
    <property type="entry name" value="AMP-binding"/>
    <property type="match status" value="2"/>
</dbReference>
<dbReference type="CDD" id="cd19531">
    <property type="entry name" value="LCL_NRPS-like"/>
    <property type="match status" value="3"/>
</dbReference>
<dbReference type="InterPro" id="IPR003819">
    <property type="entry name" value="TauD/TfdA-like"/>
</dbReference>
<dbReference type="InterPro" id="IPR010071">
    <property type="entry name" value="AA_adenyl_dom"/>
</dbReference>
<dbReference type="InterPro" id="IPR023213">
    <property type="entry name" value="CAT-like_dom_sf"/>
</dbReference>
<proteinExistence type="inferred from homology"/>
<dbReference type="SUPFAM" id="SSF56801">
    <property type="entry name" value="Acetyl-CoA synthetase-like"/>
    <property type="match status" value="2"/>
</dbReference>
<evidence type="ECO:0000313" key="9">
    <source>
        <dbReference type="Proteomes" id="UP000248857"/>
    </source>
</evidence>
<dbReference type="GO" id="GO:0016491">
    <property type="term" value="F:oxidoreductase activity"/>
    <property type="evidence" value="ECO:0007669"/>
    <property type="project" value="UniProtKB-KW"/>
</dbReference>
<dbReference type="Pfam" id="PF00668">
    <property type="entry name" value="Condensation"/>
    <property type="match status" value="4"/>
</dbReference>
<dbReference type="FunFam" id="3.40.50.980:FF:000001">
    <property type="entry name" value="Non-ribosomal peptide synthetase"/>
    <property type="match status" value="1"/>
</dbReference>
<dbReference type="PANTHER" id="PTHR45527">
    <property type="entry name" value="NONRIBOSOMAL PEPTIDE SYNTHETASE"/>
    <property type="match status" value="1"/>
</dbReference>
<dbReference type="Gene3D" id="3.30.559.30">
    <property type="entry name" value="Nonribosomal peptide synthetase, condensation domain"/>
    <property type="match status" value="3"/>
</dbReference>
<dbReference type="InterPro" id="IPR009081">
    <property type="entry name" value="PP-bd_ACP"/>
</dbReference>
<evidence type="ECO:0000313" key="8">
    <source>
        <dbReference type="EMBL" id="PZD72649.1"/>
    </source>
</evidence>
<dbReference type="OrthoDB" id="473401at2"/>
<gene>
    <name evidence="8" type="primary">tycC</name>
    <name evidence="8" type="ORF">C1752_03485</name>
</gene>
<evidence type="ECO:0000256" key="5">
    <source>
        <dbReference type="ARBA" id="ARBA00023002"/>
    </source>
</evidence>
<dbReference type="Gene3D" id="2.30.38.10">
    <property type="entry name" value="Luciferase, Domain 3"/>
    <property type="match status" value="2"/>
</dbReference>
<dbReference type="PROSITE" id="PS50075">
    <property type="entry name" value="CARRIER"/>
    <property type="match status" value="2"/>
</dbReference>
<dbReference type="FunFam" id="3.30.559.10:FF:000012">
    <property type="entry name" value="Non-ribosomal peptide synthetase"/>
    <property type="match status" value="1"/>
</dbReference>
<feature type="domain" description="Carrier" evidence="7">
    <location>
        <begin position="2054"/>
        <end position="2129"/>
    </location>
</feature>
<sequence>MSNLANQIAGLSPEQLAQLTQRLQQKQASGEIARQPREQTAFPLAFAQQRLWLLQQLQPEGLTLPAAVKIKGLLEIERLRDCFQRLCERHESLRTQFITNEAGDPVQDIVAALDWQLPMIELQDNGSPQAVERLIVETTKQPFDLSQAPLLRTTILRLSAEDHVLLFNAHHIIADGWSLGVLIRELATLYSDLTTDLPSLSIQYADYTLWQRQQLQGQKLNTLLDYWRQQLQDVPTLFELPSDRSRPAIQSMQSGRISVSLSADQTAKLRHLAQQSNATPFMVGLAAFYTLLYRYTGRTDLLVGSPVANRNQVQTEGLIGVFVNTLALRAQLKPTWTFRQVLQQVRSVVAEANDQQDLPFEKLIEVLAPVRSQSSAPLLQVMFGLQADPSQSFRCADLTLKPVTLDLQTSPFDLVLQLFEGDQSIQGWFEHSRDLFDRATIERLVEHWNILLSDILAQPDQPIGQLELLSFSEHQQFQDWNQTQGHYPQFCIHELIERQAVERGREVAISSKNLQLTYQDFNQQANDLARELQNHGVGPETLVGICLDRSPQLMVAILAVWKAGGAYIPLDPTYPEQRLQMMVAEAEVLLTQPAYIDLFSSDGPALAPPAPQFWGESAVNLSVSTGLDLIVLSRTKQNSKSPTSGGVRGPAQNPRSPQTLDHLAYVIYTSGSTGKPKGVMLTHRGLTNLSQAQQDLFQLDPDSQVIQFASASFDASVWEMVMTWSAGATLHIGTSDQLLPGKPLQEFLLSRKITHATLPPTALAPLDPQALPDLTTIITAGEACSAELVKKWRSGRRFFNAYGPTETTICATVYNAEDDALPAIGTPISNTQIYILDHRFQRLPVGVPGELFVSSVGLARGYLNRPGQTATSFIPNPFSAEPGARLYRTGDLACYRSDGAIAFLGRLDHQVKLRGLRIELGEIETHLVQHPAITDAIVIADAQDNDAQLLAYCLCPNELQIPAAELRQFLTATLPTYMVPSLFVVLEKFPLLPNGKVDRKALPHPEYQPREKPVVAPRNQTETDLVQIWQRVLNRQDVGIEDSFFELGGHSMLATQVITNIQTHFGIDLPLRQIFETPTISGLAASLNVQHSPAESRISQINRAGDLPLSFAQQRLWFLEQLETTGATYHITTKLHLQGHLQLTALQQSLDKIVERHEILRTRFIAHEGQPTVVIDPARPLDLPIIDLEGDSRQQQSEQLKQLLEQDTQASFDLAQGPLLRVKIVRVGLEDAIAIVTLHHIIADGSSTQIFLRELTEFYQTFSQGQELEIPQLPLQYVDYAHWQRQNLQGEFLATQLEYWQQQLTPLPASLDLPFDRPRPPTQTYAGETFNFKLSSPTDLRALAPSAGTTPYMVLLAVFKVLLYRYTGQTDIAIGSPIVNRNNADIEGLIGLFANTLVLRTDLAGNPSFSMLLQRVKDVALDAYAHPDLPLEKLVEELQLPRDLSHSPLFQVMFAHQTAPGQVTVPGLTITPDALATHTAKFDLTLTITETEAEITGVLEYNTDQFDLSTIERLAGHYQTLLEAIIKEPEQSIGNLPLLTALEQQQFIQGAQTQLPQWSGLHRWFEHQVEQTPESIALEFKSQTLTYAELNAQANQLARYLLVKGIAPEDRVGLLLNRSPEMVVALLAVLKAGGTYLPLDPAYPIERLRYMVADAQVKVLITDGEPLIESEVVINGAIDRVAIAKQTTQNLGLTTFPEQLAYVIYTSGSTGKPKGVQITHQAVINFLTAHGQSPGITADDVMFAVTSLSFDIAVLELLLPLVNGAKVLLASREMALDGIQLGQSLQQATLMQATPATWRLLLASGWTGQQHLKILSGGEALSSDLAAQLITCGSELWNLYGPTETTIWSTQQAVLAKEAVGIGFAIANTQVYILDSHLQQVPTGVTGELYIGGLGLARGYHQRPGLSAERFIPNPFSNKPGARLYRTGDLACVQKDGSIRHLGRIDDQVKVRGFRIELGEIETCLNQHPLITQAVVISAEGADTLVAYGQLQEETEPKLNELQQWLRISLPDYMMPAQFIWVSEFPLTPNGKLDRRALASTEGSNSKRSHAFVTPQTPTEKQLAQIWIEILGIEQAGVDDNFFELGGHSLLATQVVSRIRSHFSVELPLQLLFSSPTIATLATHIDLAPPLQSATRLVPISRQQPLPLSFAQERLWFMDQLTPGNSAYNEPAIVLLEGRLDIAALQSSLNVIVERHEILRTTFCLESEVSTQISEIQHRYFTGPPSPPILGGNKLTSETLPPELGGRGGNAEGHACVGGQPVQLIAESLTLNIPVVDLQDLTLDEQELVLEKLAIANTQTPFTLSQGPLLRTKLLKLDPEKHVLLFTMHHIIADGWSKGVLIQDLSQLYTQIVSKRDVTLPPLPIQYADFAFWQRQQDLEPQLTYWRQQLGGDLPTLALPLDSPRPAQRSDQGVTVSLTLSPHLSEALVKLSQQEDTTLFMTLMAGFKILLSCHTQQRDIWVGTDVANRIRSELEGLIGFFVNLLVLRTDLSGNPSFKALLQRVKTVALGAYDHQDIPFAQLVDVLQPERQEGLLPLFQVLFVLQNAPMPAIELPDLKMTPTQPEAQVAKFDLALFIQETPEGLVINWNYSTDVFQDTTINRLAQQYTDLLQKLVEAPETSIEAIISQFTAPPPKRKRFQRQKNRAVSPTEVVGFSTHPTGVGLYQPQLPAVNLAAWAQEQRPQLEQQLQQSGALLFRGFDIPDASAFEDVAKAMCPELFGEYGDLPRTEVGGKVYGSTPYPDDRAILFHNESSHLEQWPMKIWFFCVQPSVSGGETPIVDCRQLYQRLRPEVRDRFAQKKLMYERNFVPGLDVSWQDFFQTDDRTVVEWRCQSKGVECIWLEDGGLRTRQVRDAIATHPQTQDQVFFNQLQLHHFSYIDPETQASLRSLLGGDCLPRQVYYGDGSEIEPEVLAEVNAAYQVCAQQFTWQKGDVLMLDNMLMAHGRQPYTGTRKIVVALGQMIDSPSTQSAT</sequence>
<dbReference type="GO" id="GO:0005829">
    <property type="term" value="C:cytosol"/>
    <property type="evidence" value="ECO:0007669"/>
    <property type="project" value="TreeGrafter"/>
</dbReference>
<dbReference type="FunFam" id="3.30.300.30:FF:000010">
    <property type="entry name" value="Enterobactin synthetase component F"/>
    <property type="match status" value="1"/>
</dbReference>
<dbReference type="InterPro" id="IPR006162">
    <property type="entry name" value="Ppantetheine_attach_site"/>
</dbReference>
<dbReference type="Gene3D" id="3.40.50.980">
    <property type="match status" value="4"/>
</dbReference>
<dbReference type="Pfam" id="PF02668">
    <property type="entry name" value="TauD"/>
    <property type="match status" value="1"/>
</dbReference>
<dbReference type="FunFam" id="3.40.50.12780:FF:000012">
    <property type="entry name" value="Non-ribosomal peptide synthetase"/>
    <property type="match status" value="2"/>
</dbReference>
<dbReference type="FunFam" id="2.30.38.10:FF:000001">
    <property type="entry name" value="Non-ribosomal peptide synthetase PvdI"/>
    <property type="match status" value="2"/>
</dbReference>
<dbReference type="InterPro" id="IPR025110">
    <property type="entry name" value="AMP-bd_C"/>
</dbReference>
<dbReference type="InterPro" id="IPR020845">
    <property type="entry name" value="AMP-binding_CS"/>
</dbReference>
<dbReference type="SMART" id="SM00823">
    <property type="entry name" value="PKS_PP"/>
    <property type="match status" value="2"/>
</dbReference>
<feature type="region of interest" description="Disordered" evidence="6">
    <location>
        <begin position="636"/>
        <end position="657"/>
    </location>
</feature>
<dbReference type="InterPro" id="IPR000873">
    <property type="entry name" value="AMP-dep_synth/lig_dom"/>
</dbReference>
<feature type="domain" description="Carrier" evidence="7">
    <location>
        <begin position="1016"/>
        <end position="1091"/>
    </location>
</feature>
<dbReference type="PROSITE" id="PS00455">
    <property type="entry name" value="AMP_BINDING"/>
    <property type="match status" value="2"/>
</dbReference>
<evidence type="ECO:0000256" key="2">
    <source>
        <dbReference type="ARBA" id="ARBA00006432"/>
    </source>
</evidence>
<dbReference type="Gene3D" id="1.10.1200.10">
    <property type="entry name" value="ACP-like"/>
    <property type="match status" value="2"/>
</dbReference>
<dbReference type="GO" id="GO:0043041">
    <property type="term" value="P:amino acid activation for nonribosomal peptide biosynthetic process"/>
    <property type="evidence" value="ECO:0007669"/>
    <property type="project" value="TreeGrafter"/>
</dbReference>
<dbReference type="InterPro" id="IPR001242">
    <property type="entry name" value="Condensation_dom"/>
</dbReference>
<evidence type="ECO:0000256" key="1">
    <source>
        <dbReference type="ARBA" id="ARBA00001957"/>
    </source>
</evidence>
<dbReference type="SUPFAM" id="SSF51197">
    <property type="entry name" value="Clavaminate synthase-like"/>
    <property type="match status" value="1"/>
</dbReference>
<dbReference type="SUPFAM" id="SSF47336">
    <property type="entry name" value="ACP-like"/>
    <property type="match status" value="2"/>
</dbReference>
<dbReference type="PROSITE" id="PS00012">
    <property type="entry name" value="PHOSPHOPANTETHEINE"/>
    <property type="match status" value="2"/>
</dbReference>
<dbReference type="GO" id="GO:0031177">
    <property type="term" value="F:phosphopantetheine binding"/>
    <property type="evidence" value="ECO:0007669"/>
    <property type="project" value="InterPro"/>
</dbReference>
<comment type="caution">
    <text evidence="8">The sequence shown here is derived from an EMBL/GenBank/DDBJ whole genome shotgun (WGS) entry which is preliminary data.</text>
</comment>
<dbReference type="CDD" id="cd12116">
    <property type="entry name" value="A_NRPS_Ta1_like"/>
    <property type="match status" value="1"/>
</dbReference>
<comment type="similarity">
    <text evidence="2">Belongs to the ATP-dependent AMP-binding enzyme family.</text>
</comment>
<dbReference type="Pfam" id="PF13193">
    <property type="entry name" value="AMP-binding_C"/>
    <property type="match status" value="2"/>
</dbReference>
<dbReference type="EMBL" id="PQWO01000009">
    <property type="protein sequence ID" value="PZD72649.1"/>
    <property type="molecule type" value="Genomic_DNA"/>
</dbReference>
<dbReference type="InterPro" id="IPR020806">
    <property type="entry name" value="PKS_PP-bd"/>
</dbReference>
<dbReference type="GO" id="GO:0044550">
    <property type="term" value="P:secondary metabolite biosynthetic process"/>
    <property type="evidence" value="ECO:0007669"/>
    <property type="project" value="UniProtKB-ARBA"/>
</dbReference>
<dbReference type="NCBIfam" id="NF003417">
    <property type="entry name" value="PRK04813.1"/>
    <property type="match status" value="3"/>
</dbReference>